<dbReference type="Gene3D" id="1.10.1740.10">
    <property type="match status" value="1"/>
</dbReference>
<dbReference type="Pfam" id="PF04542">
    <property type="entry name" value="Sigma70_r2"/>
    <property type="match status" value="1"/>
</dbReference>
<dbReference type="Pfam" id="PF08281">
    <property type="entry name" value="Sigma70_r4_2"/>
    <property type="match status" value="1"/>
</dbReference>
<dbReference type="RefSeq" id="WP_127565279.1">
    <property type="nucleotide sequence ID" value="NZ_BMFB01000006.1"/>
</dbReference>
<keyword evidence="3 6" id="KW-0731">Sigma factor</keyword>
<dbReference type="InterPro" id="IPR013324">
    <property type="entry name" value="RNA_pol_sigma_r3/r4-like"/>
</dbReference>
<dbReference type="OrthoDB" id="9803470at2"/>
<dbReference type="KEGG" id="gak:X907_0281"/>
<dbReference type="AlphaFoldDB" id="A0A3T0E699"/>
<evidence type="ECO:0000256" key="3">
    <source>
        <dbReference type="ARBA" id="ARBA00023082"/>
    </source>
</evidence>
<dbReference type="InterPro" id="IPR039425">
    <property type="entry name" value="RNA_pol_sigma-70-like"/>
</dbReference>
<dbReference type="InterPro" id="IPR036388">
    <property type="entry name" value="WH-like_DNA-bd_sf"/>
</dbReference>
<dbReference type="PANTHER" id="PTHR43133:SF25">
    <property type="entry name" value="RNA POLYMERASE SIGMA FACTOR RFAY-RELATED"/>
    <property type="match status" value="1"/>
</dbReference>
<comment type="similarity">
    <text evidence="1 6">Belongs to the sigma-70 factor family. ECF subfamily.</text>
</comment>
<organism evidence="7 8">
    <name type="scientific">Glycocaulis alkaliphilus</name>
    <dbReference type="NCBI Taxonomy" id="1434191"/>
    <lineage>
        <taxon>Bacteria</taxon>
        <taxon>Pseudomonadati</taxon>
        <taxon>Pseudomonadota</taxon>
        <taxon>Alphaproteobacteria</taxon>
        <taxon>Maricaulales</taxon>
        <taxon>Maricaulaceae</taxon>
        <taxon>Glycocaulis</taxon>
    </lineage>
</organism>
<name>A0A3T0E699_9PROT</name>
<dbReference type="EMBL" id="CP018911">
    <property type="protein sequence ID" value="AZU02829.1"/>
    <property type="molecule type" value="Genomic_DNA"/>
</dbReference>
<dbReference type="CDD" id="cd06171">
    <property type="entry name" value="Sigma70_r4"/>
    <property type="match status" value="1"/>
</dbReference>
<keyword evidence="4 6" id="KW-0238">DNA-binding</keyword>
<reference evidence="7 8" key="1">
    <citation type="submission" date="2016-12" db="EMBL/GenBank/DDBJ databases">
        <title>The genome of dimorphic prosthecate Glycocaulis alkaliphilus 6b-8t, isolated from crude oil dictates its adaptability in petroleum environments.</title>
        <authorList>
            <person name="Wu X.-L."/>
            <person name="Geng S."/>
        </authorList>
    </citation>
    <scope>NUCLEOTIDE SEQUENCE [LARGE SCALE GENOMIC DNA]</scope>
    <source>
        <strain evidence="7 8">6B-8</strain>
    </source>
</reference>
<dbReference type="InterPro" id="IPR014284">
    <property type="entry name" value="RNA_pol_sigma-70_dom"/>
</dbReference>
<evidence type="ECO:0000256" key="5">
    <source>
        <dbReference type="ARBA" id="ARBA00023163"/>
    </source>
</evidence>
<accession>A0A3T0E699</accession>
<protein>
    <recommendedName>
        <fullName evidence="6">RNA polymerase sigma factor</fullName>
    </recommendedName>
</protein>
<gene>
    <name evidence="7" type="ORF">X907_0281</name>
</gene>
<dbReference type="PANTHER" id="PTHR43133">
    <property type="entry name" value="RNA POLYMERASE ECF-TYPE SIGMA FACTO"/>
    <property type="match status" value="1"/>
</dbReference>
<sequence length="207" mass="22641">MVSPDCDTVADTPAEPLPVGEFKREMAEAIPYMRAFARSLTGDDSAADDLTQDALMKAWNARKRFRAGSNFRAWIFTIVRNQFYSNCRRSWRQVAWDQEQADRTLTGPSSMNGVMELDETRRALLELPDDQREAIILVGAGGFSYEEAANICGCAVGTVKSRVSRARAALAAILESGPKQRSAGDDIKPSESADLIMAEVKSLTSGA</sequence>
<evidence type="ECO:0000313" key="7">
    <source>
        <dbReference type="EMBL" id="AZU02829.1"/>
    </source>
</evidence>
<dbReference type="InterPro" id="IPR007627">
    <property type="entry name" value="RNA_pol_sigma70_r2"/>
</dbReference>
<evidence type="ECO:0000313" key="8">
    <source>
        <dbReference type="Proteomes" id="UP000286954"/>
    </source>
</evidence>
<keyword evidence="5 6" id="KW-0804">Transcription</keyword>
<keyword evidence="2 6" id="KW-0805">Transcription regulation</keyword>
<dbReference type="InterPro" id="IPR013325">
    <property type="entry name" value="RNA_pol_sigma_r2"/>
</dbReference>
<evidence type="ECO:0000256" key="2">
    <source>
        <dbReference type="ARBA" id="ARBA00023015"/>
    </source>
</evidence>
<dbReference type="InterPro" id="IPR013249">
    <property type="entry name" value="RNA_pol_sigma70_r4_t2"/>
</dbReference>
<dbReference type="PROSITE" id="PS01063">
    <property type="entry name" value="SIGMA70_ECF"/>
    <property type="match status" value="1"/>
</dbReference>
<evidence type="ECO:0000256" key="4">
    <source>
        <dbReference type="ARBA" id="ARBA00023125"/>
    </source>
</evidence>
<dbReference type="GO" id="GO:0016987">
    <property type="term" value="F:sigma factor activity"/>
    <property type="evidence" value="ECO:0007669"/>
    <property type="project" value="UniProtKB-KW"/>
</dbReference>
<dbReference type="SUPFAM" id="SSF88659">
    <property type="entry name" value="Sigma3 and sigma4 domains of RNA polymerase sigma factors"/>
    <property type="match status" value="1"/>
</dbReference>
<dbReference type="GO" id="GO:0006352">
    <property type="term" value="P:DNA-templated transcription initiation"/>
    <property type="evidence" value="ECO:0007669"/>
    <property type="project" value="InterPro"/>
</dbReference>
<dbReference type="Proteomes" id="UP000286954">
    <property type="component" value="Chromosome"/>
</dbReference>
<dbReference type="NCBIfam" id="TIGR02937">
    <property type="entry name" value="sigma70-ECF"/>
    <property type="match status" value="1"/>
</dbReference>
<keyword evidence="8" id="KW-1185">Reference proteome</keyword>
<dbReference type="Gene3D" id="1.10.10.10">
    <property type="entry name" value="Winged helix-like DNA-binding domain superfamily/Winged helix DNA-binding domain"/>
    <property type="match status" value="1"/>
</dbReference>
<dbReference type="SUPFAM" id="SSF88946">
    <property type="entry name" value="Sigma2 domain of RNA polymerase sigma factors"/>
    <property type="match status" value="1"/>
</dbReference>
<evidence type="ECO:0000256" key="6">
    <source>
        <dbReference type="RuleBase" id="RU000716"/>
    </source>
</evidence>
<dbReference type="InterPro" id="IPR000838">
    <property type="entry name" value="RNA_pol_sigma70_ECF_CS"/>
</dbReference>
<evidence type="ECO:0000256" key="1">
    <source>
        <dbReference type="ARBA" id="ARBA00010641"/>
    </source>
</evidence>
<proteinExistence type="inferred from homology"/>
<dbReference type="GO" id="GO:0003677">
    <property type="term" value="F:DNA binding"/>
    <property type="evidence" value="ECO:0007669"/>
    <property type="project" value="UniProtKB-KW"/>
</dbReference>